<dbReference type="RefSeq" id="WP_014975242.1">
    <property type="nucleotide sequence ID" value="NC_018678.1"/>
</dbReference>
<evidence type="ECO:0000313" key="2">
    <source>
        <dbReference type="Proteomes" id="UP000006296"/>
    </source>
</evidence>
<dbReference type="Proteomes" id="UP000006296">
    <property type="component" value="Chromosome"/>
</dbReference>
<evidence type="ECO:0008006" key="3">
    <source>
        <dbReference type="Google" id="ProtNLM"/>
    </source>
</evidence>
<proteinExistence type="predicted"/>
<accession>A0AB32ZTW8</accession>
<dbReference type="AlphaFoldDB" id="A0AB32ZTW8"/>
<reference evidence="2" key="1">
    <citation type="journal article" date="2012" name="Sci. Rep.">
        <title>Genomes of surface isolates of Alteromonas macleodii: the life of a widespread marine opportunistic copiotroph.</title>
        <authorList>
            <person name="Lopez-Perez M."/>
            <person name="Gonzaga A."/>
            <person name="Martin-Cuadrado A.B."/>
            <person name="Onyshchenko O."/>
            <person name="Ghavidel A."/>
            <person name="Ghai R."/>
            <person name="Rodriguez-Valera F."/>
        </authorList>
    </citation>
    <scope>NUCLEOTIDE SEQUENCE [LARGE SCALE GENOMIC DNA]</scope>
    <source>
        <strain evidence="2">English Channel 673</strain>
    </source>
</reference>
<dbReference type="KEGG" id="amg:AMEC673_00025"/>
<sequence length="228" mass="25312">MTGRLCIISIFVAFLIIGCSKQAGLTESQIRLSEAKKAQAVLIEKANIILDTKVKGIFLEDLNHISYASEIALRAKQVFIDAKINLKSESLAALDNRIGSYVNSAGLTAVKLLHQSVDMTVSFKKDIEDMPLQPLTSNSTSTSDGMVKFLAKQYSVDIKSCCISDLKDIAIFLSQVDELEHYPLRKMIANVEVRLSSVLRQPEIAEKYKNEINAVGEQYKNTQLANKR</sequence>
<protein>
    <recommendedName>
        <fullName evidence="3">Lipoprotein</fullName>
    </recommendedName>
</protein>
<dbReference type="PROSITE" id="PS51257">
    <property type="entry name" value="PROKAR_LIPOPROTEIN"/>
    <property type="match status" value="1"/>
</dbReference>
<organism evidence="1 2">
    <name type="scientific">Alteromonas macleodii (strain English Channel 673)</name>
    <dbReference type="NCBI Taxonomy" id="1004788"/>
    <lineage>
        <taxon>Bacteria</taxon>
        <taxon>Pseudomonadati</taxon>
        <taxon>Pseudomonadota</taxon>
        <taxon>Gammaproteobacteria</taxon>
        <taxon>Alteromonadales</taxon>
        <taxon>Alteromonadaceae</taxon>
        <taxon>Alteromonas/Salinimonas group</taxon>
        <taxon>Alteromonas</taxon>
    </lineage>
</organism>
<dbReference type="EMBL" id="CP003844">
    <property type="protein sequence ID" value="AFT72711.1"/>
    <property type="molecule type" value="Genomic_DNA"/>
</dbReference>
<name>A0AB32ZTW8_ALTME</name>
<evidence type="ECO:0000313" key="1">
    <source>
        <dbReference type="EMBL" id="AFT72711.1"/>
    </source>
</evidence>
<gene>
    <name evidence="1" type="ordered locus">AMEC673_00025</name>
</gene>